<dbReference type="SUPFAM" id="SSF47413">
    <property type="entry name" value="lambda repressor-like DNA-binding domains"/>
    <property type="match status" value="1"/>
</dbReference>
<gene>
    <name evidence="3" type="ORF">ACFFGT_02835</name>
</gene>
<evidence type="ECO:0000259" key="2">
    <source>
        <dbReference type="PROSITE" id="PS50943"/>
    </source>
</evidence>
<accession>A0ABV6L080</accession>
<dbReference type="RefSeq" id="WP_377020985.1">
    <property type="nucleotide sequence ID" value="NZ_JBHLTS010000004.1"/>
</dbReference>
<feature type="domain" description="HTH cro/C1-type" evidence="2">
    <location>
        <begin position="17"/>
        <end position="71"/>
    </location>
</feature>
<dbReference type="Pfam" id="PF13560">
    <property type="entry name" value="HTH_31"/>
    <property type="match status" value="1"/>
</dbReference>
<evidence type="ECO:0000313" key="3">
    <source>
        <dbReference type="EMBL" id="MFC0513112.1"/>
    </source>
</evidence>
<reference evidence="3 4" key="1">
    <citation type="submission" date="2024-09" db="EMBL/GenBank/DDBJ databases">
        <authorList>
            <person name="Sun Q."/>
            <person name="Mori K."/>
        </authorList>
    </citation>
    <scope>NUCLEOTIDE SEQUENCE [LARGE SCALE GENOMIC DNA]</scope>
    <source>
        <strain evidence="3 4">NCAIM B.02415</strain>
    </source>
</reference>
<dbReference type="CDD" id="cd00093">
    <property type="entry name" value="HTH_XRE"/>
    <property type="match status" value="1"/>
</dbReference>
<protein>
    <submittedName>
        <fullName evidence="3">Helix-turn-helix domain-containing protein</fullName>
    </submittedName>
</protein>
<evidence type="ECO:0000313" key="4">
    <source>
        <dbReference type="Proteomes" id="UP001589828"/>
    </source>
</evidence>
<organism evidence="3 4">
    <name type="scientific">Mucilaginibacter angelicae</name>
    <dbReference type="NCBI Taxonomy" id="869718"/>
    <lineage>
        <taxon>Bacteria</taxon>
        <taxon>Pseudomonadati</taxon>
        <taxon>Bacteroidota</taxon>
        <taxon>Sphingobacteriia</taxon>
        <taxon>Sphingobacteriales</taxon>
        <taxon>Sphingobacteriaceae</taxon>
        <taxon>Mucilaginibacter</taxon>
    </lineage>
</organism>
<evidence type="ECO:0000256" key="1">
    <source>
        <dbReference type="ARBA" id="ARBA00023125"/>
    </source>
</evidence>
<proteinExistence type="predicted"/>
<comment type="caution">
    <text evidence="3">The sequence shown here is derived from an EMBL/GenBank/DDBJ whole genome shotgun (WGS) entry which is preliminary data.</text>
</comment>
<dbReference type="PANTHER" id="PTHR46797:SF1">
    <property type="entry name" value="METHYLPHOSPHONATE SYNTHASE"/>
    <property type="match status" value="1"/>
</dbReference>
<dbReference type="PROSITE" id="PS50943">
    <property type="entry name" value="HTH_CROC1"/>
    <property type="match status" value="1"/>
</dbReference>
<dbReference type="SMART" id="SM00530">
    <property type="entry name" value="HTH_XRE"/>
    <property type="match status" value="1"/>
</dbReference>
<sequence>MASETSKDYLIKFGHHLQALRKSKNLSFRKLAAKCDLEHSDIKRYEKGEINMTFSSLFELAKGLEIPLKELMDF</sequence>
<dbReference type="PANTHER" id="PTHR46797">
    <property type="entry name" value="HTH-TYPE TRANSCRIPTIONAL REGULATOR"/>
    <property type="match status" value="1"/>
</dbReference>
<dbReference type="EMBL" id="JBHLTS010000004">
    <property type="protein sequence ID" value="MFC0513112.1"/>
    <property type="molecule type" value="Genomic_DNA"/>
</dbReference>
<dbReference type="Proteomes" id="UP001589828">
    <property type="component" value="Unassembled WGS sequence"/>
</dbReference>
<dbReference type="Gene3D" id="1.10.260.40">
    <property type="entry name" value="lambda repressor-like DNA-binding domains"/>
    <property type="match status" value="1"/>
</dbReference>
<dbReference type="InterPro" id="IPR001387">
    <property type="entry name" value="Cro/C1-type_HTH"/>
</dbReference>
<keyword evidence="4" id="KW-1185">Reference proteome</keyword>
<name>A0ABV6L080_9SPHI</name>
<dbReference type="InterPro" id="IPR050807">
    <property type="entry name" value="TransReg_Diox_bact_type"/>
</dbReference>
<keyword evidence="1" id="KW-0238">DNA-binding</keyword>
<dbReference type="InterPro" id="IPR010982">
    <property type="entry name" value="Lambda_DNA-bd_dom_sf"/>
</dbReference>